<evidence type="ECO:0000256" key="1">
    <source>
        <dbReference type="SAM" id="MobiDB-lite"/>
    </source>
</evidence>
<dbReference type="OrthoDB" id="20105at2759"/>
<organism evidence="2 3">
    <name type="scientific">Aulographum hederae CBS 113979</name>
    <dbReference type="NCBI Taxonomy" id="1176131"/>
    <lineage>
        <taxon>Eukaryota</taxon>
        <taxon>Fungi</taxon>
        <taxon>Dikarya</taxon>
        <taxon>Ascomycota</taxon>
        <taxon>Pezizomycotina</taxon>
        <taxon>Dothideomycetes</taxon>
        <taxon>Pleosporomycetidae</taxon>
        <taxon>Aulographales</taxon>
        <taxon>Aulographaceae</taxon>
    </lineage>
</organism>
<dbReference type="PANTHER" id="PTHR40069">
    <property type="entry name" value="YWBE PROTEIN"/>
    <property type="match status" value="1"/>
</dbReference>
<dbReference type="Proteomes" id="UP000800041">
    <property type="component" value="Unassembled WGS sequence"/>
</dbReference>
<dbReference type="EMBL" id="ML977146">
    <property type="protein sequence ID" value="KAF1989176.1"/>
    <property type="molecule type" value="Genomic_DNA"/>
</dbReference>
<feature type="region of interest" description="Disordered" evidence="1">
    <location>
        <begin position="1"/>
        <end position="51"/>
    </location>
</feature>
<evidence type="ECO:0008006" key="4">
    <source>
        <dbReference type="Google" id="ProtNLM"/>
    </source>
</evidence>
<feature type="compositionally biased region" description="Low complexity" evidence="1">
    <location>
        <begin position="128"/>
        <end position="148"/>
    </location>
</feature>
<feature type="compositionally biased region" description="Basic and acidic residues" evidence="1">
    <location>
        <begin position="181"/>
        <end position="196"/>
    </location>
</feature>
<feature type="compositionally biased region" description="Polar residues" evidence="1">
    <location>
        <begin position="36"/>
        <end position="51"/>
    </location>
</feature>
<dbReference type="Pfam" id="PF09962">
    <property type="entry name" value="DUF2196"/>
    <property type="match status" value="1"/>
</dbReference>
<reference evidence="2" key="1">
    <citation type="journal article" date="2020" name="Stud. Mycol.">
        <title>101 Dothideomycetes genomes: a test case for predicting lifestyles and emergence of pathogens.</title>
        <authorList>
            <person name="Haridas S."/>
            <person name="Albert R."/>
            <person name="Binder M."/>
            <person name="Bloem J."/>
            <person name="Labutti K."/>
            <person name="Salamov A."/>
            <person name="Andreopoulos B."/>
            <person name="Baker S."/>
            <person name="Barry K."/>
            <person name="Bills G."/>
            <person name="Bluhm B."/>
            <person name="Cannon C."/>
            <person name="Castanera R."/>
            <person name="Culley D."/>
            <person name="Daum C."/>
            <person name="Ezra D."/>
            <person name="Gonzalez J."/>
            <person name="Henrissat B."/>
            <person name="Kuo A."/>
            <person name="Liang C."/>
            <person name="Lipzen A."/>
            <person name="Lutzoni F."/>
            <person name="Magnuson J."/>
            <person name="Mondo S."/>
            <person name="Nolan M."/>
            <person name="Ohm R."/>
            <person name="Pangilinan J."/>
            <person name="Park H.-J."/>
            <person name="Ramirez L."/>
            <person name="Alfaro M."/>
            <person name="Sun H."/>
            <person name="Tritt A."/>
            <person name="Yoshinaga Y."/>
            <person name="Zwiers L.-H."/>
            <person name="Turgeon B."/>
            <person name="Goodwin S."/>
            <person name="Spatafora J."/>
            <person name="Crous P."/>
            <person name="Grigoriev I."/>
        </authorList>
    </citation>
    <scope>NUCLEOTIDE SEQUENCE</scope>
    <source>
        <strain evidence="2">CBS 113979</strain>
    </source>
</reference>
<sequence length="227" mass="24884">MQQFRERQFQRSRGRGRGRFPNRGRSGRGDRGGTRNQSFSENQSHNPPTLQQVIPGAHVSIVLKMDQSTGHQVQGIVAEVLTNGNHPRGIKVRLQDGRVGRVQRMATEDEARTGSEGLSNLGRNGEPSGSSQRGGSSSRGQVGRASVRYTDFRNDGYDYDPPPSNSYSLADFLPPDDPPPEVDRSERNATWDETDSKSGSATGVCPVCHEFEGDEEAVAHHVSAHFD</sequence>
<evidence type="ECO:0000313" key="2">
    <source>
        <dbReference type="EMBL" id="KAF1989176.1"/>
    </source>
</evidence>
<gene>
    <name evidence="2" type="ORF">K402DRAFT_391328</name>
</gene>
<feature type="region of interest" description="Disordered" evidence="1">
    <location>
        <begin position="105"/>
        <end position="202"/>
    </location>
</feature>
<dbReference type="PANTHER" id="PTHR40069:SF1">
    <property type="entry name" value="YWBE PROTEIN"/>
    <property type="match status" value="1"/>
</dbReference>
<keyword evidence="3" id="KW-1185">Reference proteome</keyword>
<evidence type="ECO:0000313" key="3">
    <source>
        <dbReference type="Proteomes" id="UP000800041"/>
    </source>
</evidence>
<protein>
    <recommendedName>
        <fullName evidence="4">UBZ4-type domain-containing protein</fullName>
    </recommendedName>
</protein>
<dbReference type="InterPro" id="IPR019240">
    <property type="entry name" value="DUF2196"/>
</dbReference>
<accession>A0A6G1H7I2</accession>
<feature type="compositionally biased region" description="Basic residues" evidence="1">
    <location>
        <begin position="10"/>
        <end position="26"/>
    </location>
</feature>
<dbReference type="NCBIfam" id="TIGR03833">
    <property type="entry name" value="YwbE family protein"/>
    <property type="match status" value="1"/>
</dbReference>
<name>A0A6G1H7I2_9PEZI</name>
<proteinExistence type="predicted"/>
<dbReference type="AlphaFoldDB" id="A0A6G1H7I2"/>